<organism evidence="1 2">
    <name type="scientific">Dickeya solani</name>
    <dbReference type="NCBI Taxonomy" id="1089444"/>
    <lineage>
        <taxon>Bacteria</taxon>
        <taxon>Pseudomonadati</taxon>
        <taxon>Pseudomonadota</taxon>
        <taxon>Gammaproteobacteria</taxon>
        <taxon>Enterobacterales</taxon>
        <taxon>Pectobacteriaceae</taxon>
        <taxon>Dickeya</taxon>
    </lineage>
</organism>
<dbReference type="EMBL" id="JAWLLM010000031">
    <property type="protein sequence ID" value="MDV7044635.1"/>
    <property type="molecule type" value="Genomic_DNA"/>
</dbReference>
<proteinExistence type="predicted"/>
<reference evidence="1 2" key="1">
    <citation type="submission" date="2023-10" db="EMBL/GenBank/DDBJ databases">
        <title>Clonality and diversity in the soft rot Dickeya solani phytopathogen.</title>
        <authorList>
            <person name="Pedron J."/>
            <person name="Van Gijisegem F."/>
            <person name="Portier P."/>
            <person name="Taghouti G."/>
        </authorList>
    </citation>
    <scope>NUCLEOTIDE SEQUENCE [LARGE SCALE GENOMIC DNA]</scope>
    <source>
        <strain evidence="1 2">FVG2-MFV017-A9</strain>
    </source>
</reference>
<sequence length="102" mass="11017">MTKTKKLTAQQTQQSIAEYIIAHPGSTAAEIALGLGRVKSTVQFAVCRLKAAGQISVQRPFRGPFRHYPMSDAPAAAQQFGVNRLVGLFDRCVMGVRGRASV</sequence>
<evidence type="ECO:0000313" key="2">
    <source>
        <dbReference type="Proteomes" id="UP001187868"/>
    </source>
</evidence>
<comment type="caution">
    <text evidence="1">The sequence shown here is derived from an EMBL/GenBank/DDBJ whole genome shotgun (WGS) entry which is preliminary data.</text>
</comment>
<protein>
    <submittedName>
        <fullName evidence="1">Helix-turn-helix domain-containing protein</fullName>
    </submittedName>
</protein>
<evidence type="ECO:0000313" key="1">
    <source>
        <dbReference type="EMBL" id="MDV7044635.1"/>
    </source>
</evidence>
<dbReference type="Proteomes" id="UP001187868">
    <property type="component" value="Unassembled WGS sequence"/>
</dbReference>
<gene>
    <name evidence="1" type="ORF">RUJ08_21160</name>
</gene>
<accession>A0ABU4EKP7</accession>
<dbReference type="InterPro" id="IPR036390">
    <property type="entry name" value="WH_DNA-bd_sf"/>
</dbReference>
<keyword evidence="2" id="KW-1185">Reference proteome</keyword>
<name>A0ABU4EKP7_9GAMM</name>
<dbReference type="RefSeq" id="WP_057082877.1">
    <property type="nucleotide sequence ID" value="NZ_CP104920.1"/>
</dbReference>
<dbReference type="InterPro" id="IPR036388">
    <property type="entry name" value="WH-like_DNA-bd_sf"/>
</dbReference>
<dbReference type="SUPFAM" id="SSF46785">
    <property type="entry name" value="Winged helix' DNA-binding domain"/>
    <property type="match status" value="1"/>
</dbReference>
<dbReference type="Gene3D" id="1.10.10.10">
    <property type="entry name" value="Winged helix-like DNA-binding domain superfamily/Winged helix DNA-binding domain"/>
    <property type="match status" value="1"/>
</dbReference>